<dbReference type="InterPro" id="IPR008927">
    <property type="entry name" value="6-PGluconate_DH-like_C_sf"/>
</dbReference>
<feature type="domain" description="3-hydroxyacyl-CoA dehydrogenase C-terminal" evidence="5">
    <location>
        <begin position="205"/>
        <end position="300"/>
    </location>
</feature>
<dbReference type="InterPro" id="IPR036291">
    <property type="entry name" value="NAD(P)-bd_dom_sf"/>
</dbReference>
<dbReference type="GO" id="GO:0070403">
    <property type="term" value="F:NAD+ binding"/>
    <property type="evidence" value="ECO:0007669"/>
    <property type="project" value="InterPro"/>
</dbReference>
<feature type="binding site" evidence="4">
    <location>
        <position position="115"/>
    </location>
    <ligand>
        <name>NAD(+)</name>
        <dbReference type="ChEBI" id="CHEBI:57540"/>
    </ligand>
</feature>
<feature type="binding site" evidence="4">
    <location>
        <begin position="28"/>
        <end position="33"/>
    </location>
    <ligand>
        <name>NAD(+)</name>
        <dbReference type="ChEBI" id="CHEBI:57540"/>
    </ligand>
</feature>
<proteinExistence type="inferred from homology"/>
<keyword evidence="4" id="KW-0520">NAD</keyword>
<dbReference type="Pfam" id="PF00725">
    <property type="entry name" value="3HCDH"/>
    <property type="match status" value="1"/>
</dbReference>
<evidence type="ECO:0000256" key="2">
    <source>
        <dbReference type="ARBA" id="ARBA00023002"/>
    </source>
</evidence>
<organism evidence="7 8">
    <name type="scientific">Hyphomicrobium nitrativorans NL23</name>
    <dbReference type="NCBI Taxonomy" id="1029756"/>
    <lineage>
        <taxon>Bacteria</taxon>
        <taxon>Pseudomonadati</taxon>
        <taxon>Pseudomonadota</taxon>
        <taxon>Alphaproteobacteria</taxon>
        <taxon>Hyphomicrobiales</taxon>
        <taxon>Hyphomicrobiaceae</taxon>
        <taxon>Hyphomicrobium</taxon>
    </lineage>
</organism>
<keyword evidence="2 7" id="KW-0560">Oxidoreductase</keyword>
<dbReference type="AlphaFoldDB" id="V5S9V7"/>
<evidence type="ECO:0000313" key="7">
    <source>
        <dbReference type="EMBL" id="AHB47526.1"/>
    </source>
</evidence>
<dbReference type="PROSITE" id="PS00067">
    <property type="entry name" value="3HCDH"/>
    <property type="match status" value="1"/>
</dbReference>
<comment type="similarity">
    <text evidence="1">Belongs to the 3-hydroxyacyl-CoA dehydrogenase family.</text>
</comment>
<feature type="binding site" evidence="4">
    <location>
        <position position="161"/>
    </location>
    <ligand>
        <name>NAD(+)</name>
        <dbReference type="ChEBI" id="CHEBI:57540"/>
    </ligand>
</feature>
<dbReference type="PIRSF" id="PIRSF000105">
    <property type="entry name" value="HCDH"/>
    <property type="match status" value="1"/>
</dbReference>
<evidence type="ECO:0000313" key="8">
    <source>
        <dbReference type="Proteomes" id="UP000018542"/>
    </source>
</evidence>
<dbReference type="PANTHER" id="PTHR48075">
    <property type="entry name" value="3-HYDROXYACYL-COA DEHYDROGENASE FAMILY PROTEIN"/>
    <property type="match status" value="1"/>
</dbReference>
<evidence type="ECO:0000256" key="1">
    <source>
        <dbReference type="ARBA" id="ARBA00009463"/>
    </source>
</evidence>
<dbReference type="Gene3D" id="3.40.50.720">
    <property type="entry name" value="NAD(P)-binding Rossmann-like Domain"/>
    <property type="match status" value="1"/>
</dbReference>
<dbReference type="EC" id="1.1.1.157" evidence="7"/>
<dbReference type="RefSeq" id="WP_023785916.1">
    <property type="nucleotide sequence ID" value="NC_022997.1"/>
</dbReference>
<reference evidence="7 8" key="1">
    <citation type="journal article" date="2014" name="Genome Announc.">
        <title>Complete Genome Sequence of Hyphomicrobium nitrativorans Strain NL23, a Denitrifying Bacterium Isolated from Biofilm of a Methanol-Fed Denitrification System Treating Seawater at the Montreal Biodome.</title>
        <authorList>
            <person name="Martineau C."/>
            <person name="Villeneuve C."/>
            <person name="Mauffrey F."/>
            <person name="Villemur R."/>
        </authorList>
    </citation>
    <scope>NUCLEOTIDE SEQUENCE [LARGE SCALE GENOMIC DNA]</scope>
    <source>
        <strain evidence="7">NL23</strain>
    </source>
</reference>
<dbReference type="InterPro" id="IPR006176">
    <property type="entry name" value="3-OHacyl-CoA_DH_NAD-bd"/>
</dbReference>
<accession>V5S9V7</accession>
<dbReference type="InterPro" id="IPR022694">
    <property type="entry name" value="3-OHacyl-CoA_DH"/>
</dbReference>
<gene>
    <name evidence="7" type="ORF">W911_02445</name>
</gene>
<protein>
    <submittedName>
        <fullName evidence="7">3-hydroxybutyryl-CoA dehydrogenase</fullName>
        <ecNumber evidence="7">1.1.1.157</ecNumber>
    </submittedName>
</protein>
<feature type="site" description="Important for catalytic activity" evidence="3">
    <location>
        <position position="158"/>
    </location>
</feature>
<dbReference type="FunFam" id="3.40.50.720:FF:000009">
    <property type="entry name" value="Fatty oxidation complex, alpha subunit"/>
    <property type="match status" value="1"/>
</dbReference>
<dbReference type="KEGG" id="hni:W911_02445"/>
<dbReference type="Proteomes" id="UP000018542">
    <property type="component" value="Chromosome"/>
</dbReference>
<dbReference type="NCBIfam" id="NF004474">
    <property type="entry name" value="PRK05808.1"/>
    <property type="match status" value="1"/>
</dbReference>
<evidence type="ECO:0000259" key="6">
    <source>
        <dbReference type="Pfam" id="PF02737"/>
    </source>
</evidence>
<dbReference type="STRING" id="1029756.W911_02445"/>
<dbReference type="OrthoDB" id="9771883at2"/>
<dbReference type="SUPFAM" id="SSF51735">
    <property type="entry name" value="NAD(P)-binding Rossmann-fold domains"/>
    <property type="match status" value="1"/>
</dbReference>
<feature type="domain" description="3-hydroxyacyl-CoA dehydrogenase NAD binding" evidence="6">
    <location>
        <begin position="23"/>
        <end position="201"/>
    </location>
</feature>
<dbReference type="Pfam" id="PF02737">
    <property type="entry name" value="3HCDH_N"/>
    <property type="match status" value="1"/>
</dbReference>
<evidence type="ECO:0000256" key="4">
    <source>
        <dbReference type="PIRSR" id="PIRSR000105-2"/>
    </source>
</evidence>
<dbReference type="PANTHER" id="PTHR48075:SF5">
    <property type="entry name" value="3-HYDROXYBUTYRYL-COA DEHYDROGENASE"/>
    <property type="match status" value="1"/>
</dbReference>
<evidence type="ECO:0000256" key="3">
    <source>
        <dbReference type="PIRSR" id="PIRSR000105-1"/>
    </source>
</evidence>
<dbReference type="GO" id="GO:0006631">
    <property type="term" value="P:fatty acid metabolic process"/>
    <property type="evidence" value="ECO:0007669"/>
    <property type="project" value="InterPro"/>
</dbReference>
<dbReference type="NCBIfam" id="NF005715">
    <property type="entry name" value="PRK07530.1"/>
    <property type="match status" value="1"/>
</dbReference>
<dbReference type="InterPro" id="IPR013328">
    <property type="entry name" value="6PGD_dom2"/>
</dbReference>
<dbReference type="FunFam" id="1.10.1040.10:FF:000010">
    <property type="entry name" value="3-hydroxybutyryl-CoA dehydrogenase"/>
    <property type="match status" value="1"/>
</dbReference>
<feature type="binding site" evidence="4">
    <location>
        <position position="51"/>
    </location>
    <ligand>
        <name>NAD(+)</name>
        <dbReference type="ChEBI" id="CHEBI:57540"/>
    </ligand>
</feature>
<dbReference type="HOGENOM" id="CLU_009834_2_0_5"/>
<dbReference type="SUPFAM" id="SSF48179">
    <property type="entry name" value="6-phosphogluconate dehydrogenase C-terminal domain-like"/>
    <property type="match status" value="1"/>
</dbReference>
<dbReference type="InterPro" id="IPR006108">
    <property type="entry name" value="3HC_DH_C"/>
</dbReference>
<dbReference type="InterPro" id="IPR006180">
    <property type="entry name" value="3-OHacyl-CoA_DH_CS"/>
</dbReference>
<dbReference type="GO" id="GO:0008691">
    <property type="term" value="F:3-hydroxybutyryl-CoA dehydrogenase activity"/>
    <property type="evidence" value="ECO:0007669"/>
    <property type="project" value="UniProtKB-EC"/>
</dbReference>
<dbReference type="EMBL" id="CP006912">
    <property type="protein sequence ID" value="AHB47526.1"/>
    <property type="molecule type" value="Genomic_DNA"/>
</dbReference>
<feature type="binding site" evidence="4">
    <location>
        <position position="110"/>
    </location>
    <ligand>
        <name>NAD(+)</name>
        <dbReference type="ChEBI" id="CHEBI:57540"/>
    </ligand>
</feature>
<name>V5S9V7_9HYPH</name>
<keyword evidence="8" id="KW-1185">Reference proteome</keyword>
<dbReference type="PATRIC" id="fig|1029756.8.peg.520"/>
<sequence length="309" mass="33944">MDVAVKAESKSKPDARPVPVIKQVGIIGAGQMGSGIAHVIALGKYDVLINDVRKEQVDKALEIIEKNLGRQVAKGLVNEEDMKAALARITFAPDLDAFANSDMVIEAATEDETVKRRIFQELCPKLKPDAIVATNTSSLSITRLASTTDRPEHFIGMHFMNPVPLMELVELIRGIATEDEVFGVARTFVESLGKVTAVSEDFPAFIVNRILLPMINEAVYTLYEGVGTVEGIDKAMRLGAHHPMGPLELADFIGLDTCLAVMQVLYEGLSDSKYRPCPLLVKYVEAGWLGRKTNRGFYDYRGEKPVPTR</sequence>
<feature type="binding site" evidence="4">
    <location>
        <position position="137"/>
    </location>
    <ligand>
        <name>NAD(+)</name>
        <dbReference type="ChEBI" id="CHEBI:57540"/>
    </ligand>
</feature>
<dbReference type="Gene3D" id="1.10.1040.10">
    <property type="entry name" value="N-(1-d-carboxylethyl)-l-norvaline Dehydrogenase, domain 2"/>
    <property type="match status" value="1"/>
</dbReference>
<evidence type="ECO:0000259" key="5">
    <source>
        <dbReference type="Pfam" id="PF00725"/>
    </source>
</evidence>
<feature type="binding site" evidence="4">
    <location>
        <position position="292"/>
    </location>
    <ligand>
        <name>NAD(+)</name>
        <dbReference type="ChEBI" id="CHEBI:57540"/>
    </ligand>
</feature>